<keyword evidence="11 13" id="KW-0472">Membrane</keyword>
<keyword evidence="13" id="KW-1133">Transmembrane helix</keyword>
<dbReference type="CDD" id="cd00082">
    <property type="entry name" value="HisKA"/>
    <property type="match status" value="1"/>
</dbReference>
<reference evidence="17" key="1">
    <citation type="journal article" date="2019" name="Int. J. Syst. Evol. Microbiol.">
        <title>The Global Catalogue of Microorganisms (GCM) 10K type strain sequencing project: providing services to taxonomists for standard genome sequencing and annotation.</title>
        <authorList>
            <consortium name="The Broad Institute Genomics Platform"/>
            <consortium name="The Broad Institute Genome Sequencing Center for Infectious Disease"/>
            <person name="Wu L."/>
            <person name="Ma J."/>
        </authorList>
    </citation>
    <scope>NUCLEOTIDE SEQUENCE [LARGE SCALE GENOMIC DNA]</scope>
    <source>
        <strain evidence="17">KACC 11904</strain>
    </source>
</reference>
<dbReference type="InterPro" id="IPR036890">
    <property type="entry name" value="HATPase_C_sf"/>
</dbReference>
<dbReference type="CDD" id="cd06225">
    <property type="entry name" value="HAMP"/>
    <property type="match status" value="1"/>
</dbReference>
<evidence type="ECO:0000256" key="7">
    <source>
        <dbReference type="ARBA" id="ARBA00022741"/>
    </source>
</evidence>
<evidence type="ECO:0000256" key="6">
    <source>
        <dbReference type="ARBA" id="ARBA00022679"/>
    </source>
</evidence>
<dbReference type="SUPFAM" id="SSF55874">
    <property type="entry name" value="ATPase domain of HSP90 chaperone/DNA topoisomerase II/histidine kinase"/>
    <property type="match status" value="1"/>
</dbReference>
<gene>
    <name evidence="16" type="ORF">ACFPOG_26055</name>
</gene>
<evidence type="ECO:0000313" key="17">
    <source>
        <dbReference type="Proteomes" id="UP001596044"/>
    </source>
</evidence>
<feature type="transmembrane region" description="Helical" evidence="13">
    <location>
        <begin position="6"/>
        <end position="32"/>
    </location>
</feature>
<protein>
    <recommendedName>
        <fullName evidence="3">histidine kinase</fullName>
        <ecNumber evidence="3">2.7.13.3</ecNumber>
    </recommendedName>
</protein>
<organism evidence="16 17">
    <name type="scientific">Paenibacillus aestuarii</name>
    <dbReference type="NCBI Taxonomy" id="516965"/>
    <lineage>
        <taxon>Bacteria</taxon>
        <taxon>Bacillati</taxon>
        <taxon>Bacillota</taxon>
        <taxon>Bacilli</taxon>
        <taxon>Bacillales</taxon>
        <taxon>Paenibacillaceae</taxon>
        <taxon>Paenibacillus</taxon>
    </lineage>
</organism>
<keyword evidence="7" id="KW-0547">Nucleotide-binding</keyword>
<dbReference type="SMART" id="SM00388">
    <property type="entry name" value="HisKA"/>
    <property type="match status" value="1"/>
</dbReference>
<dbReference type="Gene3D" id="1.10.287.130">
    <property type="match status" value="1"/>
</dbReference>
<dbReference type="Gene3D" id="6.10.340.10">
    <property type="match status" value="1"/>
</dbReference>
<name>A0ABW0KE05_9BACL</name>
<evidence type="ECO:0000256" key="9">
    <source>
        <dbReference type="ARBA" id="ARBA00022840"/>
    </source>
</evidence>
<evidence type="ECO:0000256" key="10">
    <source>
        <dbReference type="ARBA" id="ARBA00023012"/>
    </source>
</evidence>
<dbReference type="Proteomes" id="UP001596044">
    <property type="component" value="Unassembled WGS sequence"/>
</dbReference>
<dbReference type="Pfam" id="PF00672">
    <property type="entry name" value="HAMP"/>
    <property type="match status" value="1"/>
</dbReference>
<accession>A0ABW0KE05</accession>
<evidence type="ECO:0000256" key="3">
    <source>
        <dbReference type="ARBA" id="ARBA00012438"/>
    </source>
</evidence>
<comment type="subcellular location">
    <subcellularLocation>
        <location evidence="2">Cell membrane</location>
        <topology evidence="2">Multi-pass membrane protein</topology>
    </subcellularLocation>
</comment>
<keyword evidence="6" id="KW-0808">Transferase</keyword>
<evidence type="ECO:0000256" key="11">
    <source>
        <dbReference type="ARBA" id="ARBA00023136"/>
    </source>
</evidence>
<feature type="domain" description="HAMP" evidence="15">
    <location>
        <begin position="184"/>
        <end position="236"/>
    </location>
</feature>
<evidence type="ECO:0000259" key="15">
    <source>
        <dbReference type="PROSITE" id="PS50885"/>
    </source>
</evidence>
<dbReference type="PANTHER" id="PTHR43711">
    <property type="entry name" value="TWO-COMPONENT HISTIDINE KINASE"/>
    <property type="match status" value="1"/>
</dbReference>
<dbReference type="PROSITE" id="PS50109">
    <property type="entry name" value="HIS_KIN"/>
    <property type="match status" value="1"/>
</dbReference>
<evidence type="ECO:0000256" key="12">
    <source>
        <dbReference type="SAM" id="Coils"/>
    </source>
</evidence>
<comment type="caution">
    <text evidence="16">The sequence shown here is derived from an EMBL/GenBank/DDBJ whole genome shotgun (WGS) entry which is preliminary data.</text>
</comment>
<dbReference type="EMBL" id="JBHSMJ010000040">
    <property type="protein sequence ID" value="MFC5451668.1"/>
    <property type="molecule type" value="Genomic_DNA"/>
</dbReference>
<dbReference type="InterPro" id="IPR005467">
    <property type="entry name" value="His_kinase_dom"/>
</dbReference>
<feature type="transmembrane region" description="Helical" evidence="13">
    <location>
        <begin position="164"/>
        <end position="187"/>
    </location>
</feature>
<evidence type="ECO:0000256" key="4">
    <source>
        <dbReference type="ARBA" id="ARBA00022475"/>
    </source>
</evidence>
<dbReference type="PRINTS" id="PR00344">
    <property type="entry name" value="BCTRLSENSOR"/>
</dbReference>
<keyword evidence="4" id="KW-1003">Cell membrane</keyword>
<dbReference type="EC" id="2.7.13.3" evidence="3"/>
<keyword evidence="8 16" id="KW-0418">Kinase</keyword>
<dbReference type="SUPFAM" id="SSF158472">
    <property type="entry name" value="HAMP domain-like"/>
    <property type="match status" value="1"/>
</dbReference>
<dbReference type="GO" id="GO:0016301">
    <property type="term" value="F:kinase activity"/>
    <property type="evidence" value="ECO:0007669"/>
    <property type="project" value="UniProtKB-KW"/>
</dbReference>
<dbReference type="InterPro" id="IPR004358">
    <property type="entry name" value="Sig_transdc_His_kin-like_C"/>
</dbReference>
<dbReference type="SUPFAM" id="SSF47384">
    <property type="entry name" value="Homodimeric domain of signal transducing histidine kinase"/>
    <property type="match status" value="1"/>
</dbReference>
<dbReference type="InterPro" id="IPR050736">
    <property type="entry name" value="Sensor_HK_Regulatory"/>
</dbReference>
<evidence type="ECO:0000256" key="13">
    <source>
        <dbReference type="SAM" id="Phobius"/>
    </source>
</evidence>
<dbReference type="PANTHER" id="PTHR43711:SF1">
    <property type="entry name" value="HISTIDINE KINASE 1"/>
    <property type="match status" value="1"/>
</dbReference>
<keyword evidence="9" id="KW-0067">ATP-binding</keyword>
<dbReference type="InterPro" id="IPR003661">
    <property type="entry name" value="HisK_dim/P_dom"/>
</dbReference>
<dbReference type="Pfam" id="PF00512">
    <property type="entry name" value="HisKA"/>
    <property type="match status" value="1"/>
</dbReference>
<feature type="coiled-coil region" evidence="12">
    <location>
        <begin position="273"/>
        <end position="300"/>
    </location>
</feature>
<comment type="catalytic activity">
    <reaction evidence="1">
        <text>ATP + protein L-histidine = ADP + protein N-phospho-L-histidine.</text>
        <dbReference type="EC" id="2.7.13.3"/>
    </reaction>
</comment>
<keyword evidence="13" id="KW-0812">Transmembrane</keyword>
<keyword evidence="12" id="KW-0175">Coiled coil</keyword>
<proteinExistence type="predicted"/>
<keyword evidence="5" id="KW-0597">Phosphoprotein</keyword>
<sequence>MIKTLYLRVVLTFSTVVVISVCLAFPIAMFLYTDDISTEVEQVLTKIGNQIISMSKELDPEDLDAFLEGTTELNESYALTLFDSDKKPHAFGMPNKDFMKLQPEVIDQVLQGQTYKKLQLQFGKFQDPAKVNIGLPLTVDGKQYALFISPKITDKSKAQIRTGVAFVLLIVLIIGSLLILIASRYIVSPIKKLTVATNRLARGNFNVNLKVNQKDEIGLLTESFIHMASELKQLEQMRQDFVSNVSHEIQSPLTSIRGFSKALRKHDLPEADRQRYLEIIERESERLSRLSENLLKLASLDTEHHPFTPMTYDLDEQLRRVVVFYEPQWSEKHLELDLDLPRVKIVADIDQLNQVWINLLGNAIKFTPEHGKISVRLEPRTDHIRVLVEDTGIGIRKEDQDRIFERFYKADASRQRDIGGNGLGLSIVRKIVEMHQGFIEVQSKPGEGTLFIVILPVMARRQKQTKA</sequence>
<dbReference type="InterPro" id="IPR003660">
    <property type="entry name" value="HAMP_dom"/>
</dbReference>
<evidence type="ECO:0000313" key="16">
    <source>
        <dbReference type="EMBL" id="MFC5451668.1"/>
    </source>
</evidence>
<keyword evidence="10" id="KW-0902">Two-component regulatory system</keyword>
<dbReference type="Pfam" id="PF02518">
    <property type="entry name" value="HATPase_c"/>
    <property type="match status" value="1"/>
</dbReference>
<evidence type="ECO:0000256" key="2">
    <source>
        <dbReference type="ARBA" id="ARBA00004651"/>
    </source>
</evidence>
<dbReference type="InterPro" id="IPR036097">
    <property type="entry name" value="HisK_dim/P_sf"/>
</dbReference>
<evidence type="ECO:0000259" key="14">
    <source>
        <dbReference type="PROSITE" id="PS50109"/>
    </source>
</evidence>
<evidence type="ECO:0000256" key="5">
    <source>
        <dbReference type="ARBA" id="ARBA00022553"/>
    </source>
</evidence>
<dbReference type="InterPro" id="IPR003594">
    <property type="entry name" value="HATPase_dom"/>
</dbReference>
<dbReference type="CDD" id="cd16922">
    <property type="entry name" value="HATPase_EvgS-ArcB-TorS-like"/>
    <property type="match status" value="1"/>
</dbReference>
<feature type="domain" description="Histidine kinase" evidence="14">
    <location>
        <begin position="244"/>
        <end position="459"/>
    </location>
</feature>
<dbReference type="SMART" id="SM00387">
    <property type="entry name" value="HATPase_c"/>
    <property type="match status" value="1"/>
</dbReference>
<dbReference type="RefSeq" id="WP_270880117.1">
    <property type="nucleotide sequence ID" value="NZ_JAQFVF010000027.1"/>
</dbReference>
<dbReference type="Gene3D" id="3.30.565.10">
    <property type="entry name" value="Histidine kinase-like ATPase, C-terminal domain"/>
    <property type="match status" value="1"/>
</dbReference>
<evidence type="ECO:0000256" key="1">
    <source>
        <dbReference type="ARBA" id="ARBA00000085"/>
    </source>
</evidence>
<keyword evidence="17" id="KW-1185">Reference proteome</keyword>
<evidence type="ECO:0000256" key="8">
    <source>
        <dbReference type="ARBA" id="ARBA00022777"/>
    </source>
</evidence>
<dbReference type="PROSITE" id="PS50885">
    <property type="entry name" value="HAMP"/>
    <property type="match status" value="1"/>
</dbReference>
<dbReference type="SMART" id="SM00304">
    <property type="entry name" value="HAMP"/>
    <property type="match status" value="1"/>
</dbReference>